<evidence type="ECO:0000313" key="2">
    <source>
        <dbReference type="Proteomes" id="UP000095614"/>
    </source>
</evidence>
<dbReference type="EMBL" id="CZAF01000009">
    <property type="protein sequence ID" value="CUP28150.1"/>
    <property type="molecule type" value="Genomic_DNA"/>
</dbReference>
<name>A0A174M2B1_BACUN</name>
<sequence length="74" mass="8448">MVQIGPNTICCFLSFGKGCFLETQIKRAGGQLRSLQKNQNPYVSFVERLECQLLLYLYASLYPFISVFSMSEAR</sequence>
<accession>A0A174M2B1</accession>
<gene>
    <name evidence="1" type="ORF">ERS852462_03149</name>
</gene>
<dbReference type="AlphaFoldDB" id="A0A174M2B1"/>
<dbReference type="Proteomes" id="UP000095614">
    <property type="component" value="Unassembled WGS sequence"/>
</dbReference>
<evidence type="ECO:0000313" key="1">
    <source>
        <dbReference type="EMBL" id="CUP28150.1"/>
    </source>
</evidence>
<proteinExistence type="predicted"/>
<organism evidence="1 2">
    <name type="scientific">Bacteroides uniformis</name>
    <dbReference type="NCBI Taxonomy" id="820"/>
    <lineage>
        <taxon>Bacteria</taxon>
        <taxon>Pseudomonadati</taxon>
        <taxon>Bacteroidota</taxon>
        <taxon>Bacteroidia</taxon>
        <taxon>Bacteroidales</taxon>
        <taxon>Bacteroidaceae</taxon>
        <taxon>Bacteroides</taxon>
    </lineage>
</organism>
<reference evidence="1 2" key="1">
    <citation type="submission" date="2015-09" db="EMBL/GenBank/DDBJ databases">
        <authorList>
            <consortium name="Pathogen Informatics"/>
        </authorList>
    </citation>
    <scope>NUCLEOTIDE SEQUENCE [LARGE SCALE GENOMIC DNA]</scope>
    <source>
        <strain evidence="1 2">2789STDY5834847</strain>
    </source>
</reference>
<protein>
    <submittedName>
        <fullName evidence="1">Uncharacterized protein</fullName>
    </submittedName>
</protein>